<evidence type="ECO:0000256" key="4">
    <source>
        <dbReference type="ARBA" id="ARBA00022989"/>
    </source>
</evidence>
<feature type="transmembrane region" description="Helical" evidence="6">
    <location>
        <begin position="66"/>
        <end position="83"/>
    </location>
</feature>
<dbReference type="InterPro" id="IPR007277">
    <property type="entry name" value="Svp26/Tex261"/>
</dbReference>
<dbReference type="Pfam" id="PF04148">
    <property type="entry name" value="Erv26"/>
    <property type="match status" value="1"/>
</dbReference>
<dbReference type="GO" id="GO:0005789">
    <property type="term" value="C:endoplasmic reticulum membrane"/>
    <property type="evidence" value="ECO:0007669"/>
    <property type="project" value="TreeGrafter"/>
</dbReference>
<reference evidence="8" key="1">
    <citation type="journal article" date="2018" name="Nat. Microbiol.">
        <title>Leveraging single-cell genomics to expand the fungal tree of life.</title>
        <authorList>
            <person name="Ahrendt S.R."/>
            <person name="Quandt C.A."/>
            <person name="Ciobanu D."/>
            <person name="Clum A."/>
            <person name="Salamov A."/>
            <person name="Andreopoulos B."/>
            <person name="Cheng J.F."/>
            <person name="Woyke T."/>
            <person name="Pelin A."/>
            <person name="Henrissat B."/>
            <person name="Reynolds N.K."/>
            <person name="Benny G.L."/>
            <person name="Smith M.E."/>
            <person name="James T.Y."/>
            <person name="Grigoriev I.V."/>
        </authorList>
    </citation>
    <scope>NUCLEOTIDE SEQUENCE [LARGE SCALE GENOMIC DNA]</scope>
    <source>
        <strain evidence="8">RSA 468</strain>
    </source>
</reference>
<dbReference type="PANTHER" id="PTHR13144:SF0">
    <property type="entry name" value="PROTEIN TEX261"/>
    <property type="match status" value="1"/>
</dbReference>
<keyword evidence="8" id="KW-1185">Reference proteome</keyword>
<evidence type="ECO:0000256" key="6">
    <source>
        <dbReference type="SAM" id="Phobius"/>
    </source>
</evidence>
<dbReference type="GO" id="GO:0030134">
    <property type="term" value="C:COPII-coated ER to Golgi transport vesicle"/>
    <property type="evidence" value="ECO:0007669"/>
    <property type="project" value="TreeGrafter"/>
</dbReference>
<dbReference type="GO" id="GO:0006888">
    <property type="term" value="P:endoplasmic reticulum to Golgi vesicle-mediated transport"/>
    <property type="evidence" value="ECO:0007669"/>
    <property type="project" value="InterPro"/>
</dbReference>
<dbReference type="GO" id="GO:0097020">
    <property type="term" value="F:COPII receptor activity"/>
    <property type="evidence" value="ECO:0007669"/>
    <property type="project" value="InterPro"/>
</dbReference>
<dbReference type="EMBL" id="ML002655">
    <property type="protein sequence ID" value="RKP36428.1"/>
    <property type="molecule type" value="Genomic_DNA"/>
</dbReference>
<name>A0A4P9ZT96_9FUNG</name>
<evidence type="ECO:0000256" key="5">
    <source>
        <dbReference type="ARBA" id="ARBA00023136"/>
    </source>
</evidence>
<evidence type="ECO:0000256" key="2">
    <source>
        <dbReference type="ARBA" id="ARBA00008096"/>
    </source>
</evidence>
<proteinExistence type="inferred from homology"/>
<keyword evidence="4 6" id="KW-1133">Transmembrane helix</keyword>
<dbReference type="AlphaFoldDB" id="A0A4P9ZT96"/>
<evidence type="ECO:0000256" key="1">
    <source>
        <dbReference type="ARBA" id="ARBA00004141"/>
    </source>
</evidence>
<comment type="similarity">
    <text evidence="2">Belongs to the SVP26 family.</text>
</comment>
<evidence type="ECO:0000256" key="3">
    <source>
        <dbReference type="ARBA" id="ARBA00022692"/>
    </source>
</evidence>
<evidence type="ECO:0000313" key="7">
    <source>
        <dbReference type="EMBL" id="RKP36428.1"/>
    </source>
</evidence>
<keyword evidence="3 6" id="KW-0812">Transmembrane</keyword>
<dbReference type="GO" id="GO:0000139">
    <property type="term" value="C:Golgi membrane"/>
    <property type="evidence" value="ECO:0007669"/>
    <property type="project" value="TreeGrafter"/>
</dbReference>
<feature type="transmembrane region" description="Helical" evidence="6">
    <location>
        <begin position="127"/>
        <end position="147"/>
    </location>
</feature>
<dbReference type="Proteomes" id="UP000268162">
    <property type="component" value="Unassembled WGS sequence"/>
</dbReference>
<keyword evidence="5 6" id="KW-0472">Membrane</keyword>
<feature type="transmembrane region" description="Helical" evidence="6">
    <location>
        <begin position="42"/>
        <end position="60"/>
    </location>
</feature>
<feature type="transmembrane region" description="Helical" evidence="6">
    <location>
        <begin position="95"/>
        <end position="115"/>
    </location>
</feature>
<dbReference type="PANTHER" id="PTHR13144">
    <property type="entry name" value="TEX261 PROTEIN"/>
    <property type="match status" value="1"/>
</dbReference>
<evidence type="ECO:0000313" key="8">
    <source>
        <dbReference type="Proteomes" id="UP000268162"/>
    </source>
</evidence>
<protein>
    <submittedName>
        <fullName evidence="7">Transmembrane adaptor Erv26</fullName>
    </submittedName>
</protein>
<comment type="subcellular location">
    <subcellularLocation>
        <location evidence="1">Membrane</location>
        <topology evidence="1">Multi-pass membrane protein</topology>
    </subcellularLocation>
</comment>
<gene>
    <name evidence="7" type="ORF">BJ085DRAFT_21142</name>
</gene>
<organism evidence="7 8">
    <name type="scientific">Dimargaris cristalligena</name>
    <dbReference type="NCBI Taxonomy" id="215637"/>
    <lineage>
        <taxon>Eukaryota</taxon>
        <taxon>Fungi</taxon>
        <taxon>Fungi incertae sedis</taxon>
        <taxon>Zoopagomycota</taxon>
        <taxon>Kickxellomycotina</taxon>
        <taxon>Dimargaritomycetes</taxon>
        <taxon>Dimargaritales</taxon>
        <taxon>Dimargaritaceae</taxon>
        <taxon>Dimargaris</taxon>
    </lineage>
</organism>
<sequence length="157" mass="17800">MLRFLAALNIVGVLLAVAFVALCIVCGLYYISELVEEKTSQARRVILYTTWAVVAVHPLLGIFDGLSWTRLGFSLLCQAVYALHLSTFPFTNTEGFTFIATCVLVICNHFTWFLYFIDSHYPTTETVSFFVICVWLVPVLYLVSLNSNENQLPDMRK</sequence>
<accession>A0A4P9ZT96</accession>
<feature type="transmembrane region" description="Helical" evidence="6">
    <location>
        <begin position="6"/>
        <end position="30"/>
    </location>
</feature>